<evidence type="ECO:0000313" key="2">
    <source>
        <dbReference type="Proteomes" id="UP000199544"/>
    </source>
</evidence>
<dbReference type="OrthoDB" id="2691320at2"/>
<dbReference type="RefSeq" id="WP_090238668.1">
    <property type="nucleotide sequence ID" value="NZ_FNHW01000005.1"/>
</dbReference>
<proteinExistence type="predicted"/>
<reference evidence="2" key="1">
    <citation type="submission" date="2016-10" db="EMBL/GenBank/DDBJ databases">
        <authorList>
            <person name="Varghese N."/>
            <person name="Submissions S."/>
        </authorList>
    </citation>
    <scope>NUCLEOTIDE SEQUENCE [LARGE SCALE GENOMIC DNA]</scope>
    <source>
        <strain evidence="2">CGMCC 1.6854</strain>
    </source>
</reference>
<dbReference type="EMBL" id="FNHW01000005">
    <property type="protein sequence ID" value="SDN47149.1"/>
    <property type="molecule type" value="Genomic_DNA"/>
</dbReference>
<dbReference type="AlphaFoldDB" id="A0A1H0BNC4"/>
<accession>A0A1H0BNC4</accession>
<organism evidence="1 2">
    <name type="scientific">Fictibacillus solisalsi</name>
    <dbReference type="NCBI Taxonomy" id="459525"/>
    <lineage>
        <taxon>Bacteria</taxon>
        <taxon>Bacillati</taxon>
        <taxon>Bacillota</taxon>
        <taxon>Bacilli</taxon>
        <taxon>Bacillales</taxon>
        <taxon>Fictibacillaceae</taxon>
        <taxon>Fictibacillus</taxon>
    </lineage>
</organism>
<protein>
    <submittedName>
        <fullName evidence="1">Uncharacterized protein</fullName>
    </submittedName>
</protein>
<dbReference type="Proteomes" id="UP000199544">
    <property type="component" value="Unassembled WGS sequence"/>
</dbReference>
<gene>
    <name evidence="1" type="ORF">SAMN04488137_4582</name>
</gene>
<name>A0A1H0BNC4_9BACL</name>
<sequence>MRAYSQLDLIGQELKKIQSNQKGKDFFSKVLDRLLVKKYVKLNIKLEPEVLVRSQGLCYDLSRELESTFNQADLLQVLYGDFLFYVRRNYDNLPQILQWLVTRDITPPAIEDYSDQTPNIYCGDDELTTISITMGREEALRGEHLCFDLEEVETNHHFTLESLLSIVFTDFVEQYRKGNVKNAAKKILKYVEHKPSSNL</sequence>
<evidence type="ECO:0000313" key="1">
    <source>
        <dbReference type="EMBL" id="SDN47149.1"/>
    </source>
</evidence>
<keyword evidence="2" id="KW-1185">Reference proteome</keyword>